<dbReference type="EMBL" id="JBBHLL010000664">
    <property type="protein sequence ID" value="KAK7798776.1"/>
    <property type="molecule type" value="Genomic_DNA"/>
</dbReference>
<sequence length="23" mass="2702">MHYSVMCTSLIISLLFCRVKILM</sequence>
<organism evidence="1 2">
    <name type="scientific">Myodes glareolus</name>
    <name type="common">Bank vole</name>
    <name type="synonym">Clethrionomys glareolus</name>
    <dbReference type="NCBI Taxonomy" id="447135"/>
    <lineage>
        <taxon>Eukaryota</taxon>
        <taxon>Metazoa</taxon>
        <taxon>Chordata</taxon>
        <taxon>Craniata</taxon>
        <taxon>Vertebrata</taxon>
        <taxon>Euteleostomi</taxon>
        <taxon>Mammalia</taxon>
        <taxon>Eutheria</taxon>
        <taxon>Euarchontoglires</taxon>
        <taxon>Glires</taxon>
        <taxon>Rodentia</taxon>
        <taxon>Myomorpha</taxon>
        <taxon>Muroidea</taxon>
        <taxon>Cricetidae</taxon>
        <taxon>Arvicolinae</taxon>
        <taxon>Myodes</taxon>
    </lineage>
</organism>
<accession>A0AAW0H8X9</accession>
<reference evidence="1 2" key="1">
    <citation type="journal article" date="2023" name="bioRxiv">
        <title>Conserved and derived expression patterns and positive selection on dental genes reveal complex evolutionary context of ever-growing rodent molars.</title>
        <authorList>
            <person name="Calamari Z.T."/>
            <person name="Song A."/>
            <person name="Cohen E."/>
            <person name="Akter M."/>
            <person name="Roy R.D."/>
            <person name="Hallikas O."/>
            <person name="Christensen M.M."/>
            <person name="Li P."/>
            <person name="Marangoni P."/>
            <person name="Jernvall J."/>
            <person name="Klein O.D."/>
        </authorList>
    </citation>
    <scope>NUCLEOTIDE SEQUENCE [LARGE SCALE GENOMIC DNA]</scope>
    <source>
        <strain evidence="1">V071</strain>
    </source>
</reference>
<name>A0AAW0H8X9_MYOGA</name>
<comment type="caution">
    <text evidence="1">The sequence shown here is derived from an EMBL/GenBank/DDBJ whole genome shotgun (WGS) entry which is preliminary data.</text>
</comment>
<evidence type="ECO:0000313" key="1">
    <source>
        <dbReference type="EMBL" id="KAK7798776.1"/>
    </source>
</evidence>
<evidence type="ECO:0008006" key="3">
    <source>
        <dbReference type="Google" id="ProtNLM"/>
    </source>
</evidence>
<proteinExistence type="predicted"/>
<dbReference type="Proteomes" id="UP001488838">
    <property type="component" value="Unassembled WGS sequence"/>
</dbReference>
<keyword evidence="2" id="KW-1185">Reference proteome</keyword>
<protein>
    <recommendedName>
        <fullName evidence="3">NADH dehydrogenase subunit 6</fullName>
    </recommendedName>
</protein>
<evidence type="ECO:0000313" key="2">
    <source>
        <dbReference type="Proteomes" id="UP001488838"/>
    </source>
</evidence>
<dbReference type="AlphaFoldDB" id="A0AAW0H8X9"/>
<gene>
    <name evidence="1" type="ORF">U0070_005758</name>
</gene>